<name>A0A813LQC6_POLGL</name>
<dbReference type="AlphaFoldDB" id="A0A813LQC6"/>
<comment type="similarity">
    <text evidence="1">Belongs to the glycosyltransferase 90 family.</text>
</comment>
<dbReference type="OrthoDB" id="541052at2759"/>
<organism evidence="5 6">
    <name type="scientific">Polarella glacialis</name>
    <name type="common">Dinoflagellate</name>
    <dbReference type="NCBI Taxonomy" id="89957"/>
    <lineage>
        <taxon>Eukaryota</taxon>
        <taxon>Sar</taxon>
        <taxon>Alveolata</taxon>
        <taxon>Dinophyceae</taxon>
        <taxon>Suessiales</taxon>
        <taxon>Suessiaceae</taxon>
        <taxon>Polarella</taxon>
    </lineage>
</organism>
<dbReference type="GO" id="GO:0016740">
    <property type="term" value="F:transferase activity"/>
    <property type="evidence" value="ECO:0007669"/>
    <property type="project" value="UniProtKB-KW"/>
</dbReference>
<evidence type="ECO:0000313" key="4">
    <source>
        <dbReference type="EMBL" id="CAE8601248.1"/>
    </source>
</evidence>
<keyword evidence="7" id="KW-1185">Reference proteome</keyword>
<keyword evidence="2" id="KW-0808">Transferase</keyword>
<evidence type="ECO:0000259" key="3">
    <source>
        <dbReference type="SMART" id="SM00672"/>
    </source>
</evidence>
<evidence type="ECO:0000313" key="6">
    <source>
        <dbReference type="Proteomes" id="UP000626109"/>
    </source>
</evidence>
<comment type="caution">
    <text evidence="5">The sequence shown here is derived from an EMBL/GenBank/DDBJ whole genome shotgun (WGS) entry which is preliminary data.</text>
</comment>
<dbReference type="InterPro" id="IPR006598">
    <property type="entry name" value="CAP10"/>
</dbReference>
<evidence type="ECO:0000256" key="1">
    <source>
        <dbReference type="ARBA" id="ARBA00010118"/>
    </source>
</evidence>
<sequence>MTTRAHWDIPVPSYAWFESRGGISSSGVAQDMRKWVSLEFQRQLAAAHPWGDRLEGAFFRGHDWDSSNTFSEFLPELGPNSCVDPMDLSTAFGYRRWYAQLSQPGAALHELLDVGLTGAPDFVKQQYPNQTYEKPVSLPEHAKHKYLLHLDGTTASNRLIKLLTLGSVVLKQDSIHEEYFYRHLKPWVHYVPFSRDRCSAQNLSAAVNWLRAHDAEARAIAEAGQRAARELLGTEATACYWQRLLSAYAALQAFDPSGLSEKADFKPFRKGAGLKQDAEKKGWR</sequence>
<evidence type="ECO:0000256" key="2">
    <source>
        <dbReference type="ARBA" id="ARBA00022679"/>
    </source>
</evidence>
<dbReference type="PANTHER" id="PTHR12203">
    <property type="entry name" value="KDEL LYS-ASP-GLU-LEU CONTAINING - RELATED"/>
    <property type="match status" value="1"/>
</dbReference>
<feature type="domain" description="Glycosyl transferase CAP10" evidence="3">
    <location>
        <begin position="2"/>
        <end position="255"/>
    </location>
</feature>
<proteinExistence type="inferred from homology"/>
<dbReference type="Pfam" id="PF05686">
    <property type="entry name" value="Glyco_transf_90"/>
    <property type="match status" value="1"/>
</dbReference>
<dbReference type="EMBL" id="CAJNNW010035727">
    <property type="protein sequence ID" value="CAE8729636.1"/>
    <property type="molecule type" value="Genomic_DNA"/>
</dbReference>
<dbReference type="Proteomes" id="UP000626109">
    <property type="component" value="Unassembled WGS sequence"/>
</dbReference>
<gene>
    <name evidence="4" type="ORF">PGLA1383_LOCUS19543</name>
    <name evidence="5" type="ORF">PGLA2088_LOCUS45474</name>
</gene>
<reference evidence="5" key="1">
    <citation type="submission" date="2021-02" db="EMBL/GenBank/DDBJ databases">
        <authorList>
            <person name="Dougan E. K."/>
            <person name="Rhodes N."/>
            <person name="Thang M."/>
            <person name="Chan C."/>
        </authorList>
    </citation>
    <scope>NUCLEOTIDE SEQUENCE</scope>
</reference>
<evidence type="ECO:0000313" key="7">
    <source>
        <dbReference type="Proteomes" id="UP000654075"/>
    </source>
</evidence>
<protein>
    <recommendedName>
        <fullName evidence="3">Glycosyl transferase CAP10 domain-containing protein</fullName>
    </recommendedName>
</protein>
<dbReference type="Proteomes" id="UP000654075">
    <property type="component" value="Unassembled WGS sequence"/>
</dbReference>
<dbReference type="SMART" id="SM00672">
    <property type="entry name" value="CAP10"/>
    <property type="match status" value="1"/>
</dbReference>
<dbReference type="EMBL" id="CAJNNV010012945">
    <property type="protein sequence ID" value="CAE8601248.1"/>
    <property type="molecule type" value="Genomic_DNA"/>
</dbReference>
<accession>A0A813LQC6</accession>
<dbReference type="PANTHER" id="PTHR12203:SF35">
    <property type="entry name" value="PROTEIN O-GLUCOSYLTRANSFERASE 1"/>
    <property type="match status" value="1"/>
</dbReference>
<evidence type="ECO:0000313" key="5">
    <source>
        <dbReference type="EMBL" id="CAE8729636.1"/>
    </source>
</evidence>
<dbReference type="InterPro" id="IPR051091">
    <property type="entry name" value="O-Glucosyltr/Glycosyltrsf_90"/>
</dbReference>